<evidence type="ECO:0000256" key="1">
    <source>
        <dbReference type="SAM" id="MobiDB-lite"/>
    </source>
</evidence>
<dbReference type="AlphaFoldDB" id="A0A9N9FWS8"/>
<accession>A0A9N9FWS8</accession>
<comment type="caution">
    <text evidence="2">The sequence shown here is derived from an EMBL/GenBank/DDBJ whole genome shotgun (WGS) entry which is preliminary data.</text>
</comment>
<dbReference type="Proteomes" id="UP000789405">
    <property type="component" value="Unassembled WGS sequence"/>
</dbReference>
<evidence type="ECO:0000313" key="2">
    <source>
        <dbReference type="EMBL" id="CAG8561729.1"/>
    </source>
</evidence>
<protein>
    <submittedName>
        <fullName evidence="2">3705_t:CDS:1</fullName>
    </submittedName>
</protein>
<keyword evidence="3" id="KW-1185">Reference proteome</keyword>
<name>A0A9N9FWS8_9GLOM</name>
<evidence type="ECO:0000313" key="3">
    <source>
        <dbReference type="Proteomes" id="UP000789405"/>
    </source>
</evidence>
<dbReference type="EMBL" id="CAJVPY010002476">
    <property type="protein sequence ID" value="CAG8561729.1"/>
    <property type="molecule type" value="Genomic_DNA"/>
</dbReference>
<gene>
    <name evidence="2" type="ORF">DERYTH_LOCUS5771</name>
</gene>
<sequence length="68" mass="7724">MRQRMTKPAITQQKSAVTQNNCENNGDADTSVRTKHQHTTTPLTLMTPIYDDTSIRTKAPTYDDTNIR</sequence>
<feature type="compositionally biased region" description="Polar residues" evidence="1">
    <location>
        <begin position="9"/>
        <end position="28"/>
    </location>
</feature>
<reference evidence="2" key="1">
    <citation type="submission" date="2021-06" db="EMBL/GenBank/DDBJ databases">
        <authorList>
            <person name="Kallberg Y."/>
            <person name="Tangrot J."/>
            <person name="Rosling A."/>
        </authorList>
    </citation>
    <scope>NUCLEOTIDE SEQUENCE</scope>
    <source>
        <strain evidence="2">MA453B</strain>
    </source>
</reference>
<organism evidence="2 3">
    <name type="scientific">Dentiscutata erythropus</name>
    <dbReference type="NCBI Taxonomy" id="1348616"/>
    <lineage>
        <taxon>Eukaryota</taxon>
        <taxon>Fungi</taxon>
        <taxon>Fungi incertae sedis</taxon>
        <taxon>Mucoromycota</taxon>
        <taxon>Glomeromycotina</taxon>
        <taxon>Glomeromycetes</taxon>
        <taxon>Diversisporales</taxon>
        <taxon>Gigasporaceae</taxon>
        <taxon>Dentiscutata</taxon>
    </lineage>
</organism>
<feature type="region of interest" description="Disordered" evidence="1">
    <location>
        <begin position="1"/>
        <end position="45"/>
    </location>
</feature>
<proteinExistence type="predicted"/>